<name>A0A2G9QNH5_AQUCT</name>
<dbReference type="AlphaFoldDB" id="A0A2G9QNH5"/>
<protein>
    <submittedName>
        <fullName evidence="1">Uncharacterized protein</fullName>
    </submittedName>
</protein>
<organism evidence="1">
    <name type="scientific">Aquarana catesbeiana</name>
    <name type="common">American bullfrog</name>
    <name type="synonym">Rana catesbeiana</name>
    <dbReference type="NCBI Taxonomy" id="8400"/>
    <lineage>
        <taxon>Eukaryota</taxon>
        <taxon>Metazoa</taxon>
        <taxon>Chordata</taxon>
        <taxon>Craniata</taxon>
        <taxon>Vertebrata</taxon>
        <taxon>Euteleostomi</taxon>
        <taxon>Amphibia</taxon>
        <taxon>Batrachia</taxon>
        <taxon>Anura</taxon>
        <taxon>Neobatrachia</taxon>
        <taxon>Ranoidea</taxon>
        <taxon>Ranidae</taxon>
        <taxon>Aquarana</taxon>
    </lineage>
</organism>
<proteinExistence type="predicted"/>
<accession>A0A2G9QNH5</accession>
<dbReference type="EMBL" id="KV951699">
    <property type="protein sequence ID" value="PIO16633.1"/>
    <property type="molecule type" value="Genomic_DNA"/>
</dbReference>
<sequence length="63" mass="7542">MQEIRSEISEERVKRLALQVSDKMLYFAMSQTAQYLLLLPYSCQLLHVHFNRKLLCSAWLRKL</sequence>
<evidence type="ECO:0000313" key="1">
    <source>
        <dbReference type="EMBL" id="PIO16633.1"/>
    </source>
</evidence>
<gene>
    <name evidence="1" type="ORF">AB205_0042030</name>
</gene>
<reference evidence="1" key="1">
    <citation type="submission" date="2017-08" db="EMBL/GenBank/DDBJ databases">
        <title>Assembly of the North American Bullfrog Genome.</title>
        <authorList>
            <person name="Warren R.L."/>
            <person name="Vandervalk B.P."/>
            <person name="Kucuk E."/>
            <person name="Birol I."/>
            <person name="Helbing C."/>
            <person name="Pandoh P."/>
            <person name="Behsaz B."/>
            <person name="Mohamadi H."/>
            <person name="Chu J."/>
            <person name="Jackman S."/>
            <person name="Hammond S.A."/>
            <person name="Veldhoen N."/>
            <person name="Kirk H."/>
            <person name="Zhao Y."/>
            <person name="Coope R."/>
            <person name="Pleasance S."/>
            <person name="Moore R."/>
            <person name="Holt R."/>
        </authorList>
    </citation>
    <scope>NUCLEOTIDE SEQUENCE</scope>
    <source>
        <strain evidence="1">Bruno</strain>
        <tissue evidence="1">Liver</tissue>
    </source>
</reference>